<dbReference type="PANTHER" id="PTHR43976:SF16">
    <property type="entry name" value="SHORT-CHAIN DEHYDROGENASE_REDUCTASE FAMILY PROTEIN"/>
    <property type="match status" value="1"/>
</dbReference>
<dbReference type="CDD" id="cd05374">
    <property type="entry name" value="17beta-HSD-like_SDR_c"/>
    <property type="match status" value="1"/>
</dbReference>
<dbReference type="Gene3D" id="3.40.50.720">
    <property type="entry name" value="NAD(P)-binding Rossmann-like Domain"/>
    <property type="match status" value="1"/>
</dbReference>
<evidence type="ECO:0000256" key="3">
    <source>
        <dbReference type="RuleBase" id="RU000363"/>
    </source>
</evidence>
<dbReference type="Pfam" id="PF00106">
    <property type="entry name" value="adh_short"/>
    <property type="match status" value="1"/>
</dbReference>
<feature type="domain" description="Ketoreductase" evidence="4">
    <location>
        <begin position="3"/>
        <end position="189"/>
    </location>
</feature>
<keyword evidence="6" id="KW-1185">Reference proteome</keyword>
<organism evidence="5 6">
    <name type="scientific">Actinomadura viridis</name>
    <dbReference type="NCBI Taxonomy" id="58110"/>
    <lineage>
        <taxon>Bacteria</taxon>
        <taxon>Bacillati</taxon>
        <taxon>Actinomycetota</taxon>
        <taxon>Actinomycetes</taxon>
        <taxon>Streptosporangiales</taxon>
        <taxon>Thermomonosporaceae</taxon>
        <taxon>Actinomadura</taxon>
    </lineage>
</organism>
<dbReference type="InterPro" id="IPR057326">
    <property type="entry name" value="KR_dom"/>
</dbReference>
<gene>
    <name evidence="5" type="ORF">IW256_005892</name>
</gene>
<dbReference type="NCBIfam" id="NF004824">
    <property type="entry name" value="PRK06180.1"/>
    <property type="match status" value="1"/>
</dbReference>
<keyword evidence="2" id="KW-0560">Oxidoreductase</keyword>
<accession>A0A931DNA4</accession>
<evidence type="ECO:0000313" key="5">
    <source>
        <dbReference type="EMBL" id="MBG6091779.1"/>
    </source>
</evidence>
<dbReference type="Proteomes" id="UP000614047">
    <property type="component" value="Unassembled WGS sequence"/>
</dbReference>
<name>A0A931DNA4_9ACTN</name>
<dbReference type="PANTHER" id="PTHR43976">
    <property type="entry name" value="SHORT CHAIN DEHYDROGENASE"/>
    <property type="match status" value="1"/>
</dbReference>
<dbReference type="RefSeq" id="WP_197014052.1">
    <property type="nucleotide sequence ID" value="NZ_BAABES010000002.1"/>
</dbReference>
<dbReference type="EMBL" id="JADOUA010000001">
    <property type="protein sequence ID" value="MBG6091779.1"/>
    <property type="molecule type" value="Genomic_DNA"/>
</dbReference>
<dbReference type="InterPro" id="IPR036291">
    <property type="entry name" value="NAD(P)-bd_dom_sf"/>
</dbReference>
<evidence type="ECO:0000256" key="2">
    <source>
        <dbReference type="ARBA" id="ARBA00023002"/>
    </source>
</evidence>
<evidence type="ECO:0000259" key="4">
    <source>
        <dbReference type="SMART" id="SM00822"/>
    </source>
</evidence>
<dbReference type="AlphaFoldDB" id="A0A931DNA4"/>
<comment type="caution">
    <text evidence="5">The sequence shown here is derived from an EMBL/GenBank/DDBJ whole genome shotgun (WGS) entry which is preliminary data.</text>
</comment>
<dbReference type="PRINTS" id="PR00080">
    <property type="entry name" value="SDRFAMILY"/>
</dbReference>
<reference evidence="5" key="1">
    <citation type="submission" date="2020-11" db="EMBL/GenBank/DDBJ databases">
        <title>Sequencing the genomes of 1000 actinobacteria strains.</title>
        <authorList>
            <person name="Klenk H.-P."/>
        </authorList>
    </citation>
    <scope>NUCLEOTIDE SEQUENCE</scope>
    <source>
        <strain evidence="5">DSM 43175</strain>
    </source>
</reference>
<protein>
    <submittedName>
        <fullName evidence="5">NAD(P)-dependent dehydrogenase (Short-subunit alcohol dehydrogenase family)</fullName>
    </submittedName>
</protein>
<dbReference type="PRINTS" id="PR00081">
    <property type="entry name" value="GDHRDH"/>
</dbReference>
<proteinExistence type="inferred from homology"/>
<dbReference type="SMART" id="SM00822">
    <property type="entry name" value="PKS_KR"/>
    <property type="match status" value="1"/>
</dbReference>
<comment type="similarity">
    <text evidence="1 3">Belongs to the short-chain dehydrogenases/reductases (SDR) family.</text>
</comment>
<sequence length="280" mass="29905">MARTWLITGASRGFGRHLTEAVLEAGDQVVATARRPEQLDDLVARHGERIRAVALDVTDAAAALHAVKETTEAFGGLDVVVNNAGYANSAPIEEMAEDDFRAQIETNLFGVVNVTRAALPVLRTQRSGVFVQFSSIGGRVGGTPGMGAYQTAKFAVEGFSEVLASEVAPFGVKVVIVEPGAFRTDWQGASMELHAVGPDYEETVGAINRYRRDTDGTQPGDPARAARIIIDVVGTDDPPRRLILGGDAVTLARKAAEIRAAETEKWAGVSRSADYPMDER</sequence>
<evidence type="ECO:0000313" key="6">
    <source>
        <dbReference type="Proteomes" id="UP000614047"/>
    </source>
</evidence>
<dbReference type="GO" id="GO:0016491">
    <property type="term" value="F:oxidoreductase activity"/>
    <property type="evidence" value="ECO:0007669"/>
    <property type="project" value="UniProtKB-KW"/>
</dbReference>
<dbReference type="InterPro" id="IPR002347">
    <property type="entry name" value="SDR_fam"/>
</dbReference>
<dbReference type="SUPFAM" id="SSF51735">
    <property type="entry name" value="NAD(P)-binding Rossmann-fold domains"/>
    <property type="match status" value="1"/>
</dbReference>
<dbReference type="NCBIfam" id="NF006114">
    <property type="entry name" value="PRK08263.1"/>
    <property type="match status" value="1"/>
</dbReference>
<dbReference type="InterPro" id="IPR051911">
    <property type="entry name" value="SDR_oxidoreductase"/>
</dbReference>
<evidence type="ECO:0000256" key="1">
    <source>
        <dbReference type="ARBA" id="ARBA00006484"/>
    </source>
</evidence>